<comment type="subunit">
    <text evidence="6">Homodimer.</text>
</comment>
<dbReference type="InterPro" id="IPR013740">
    <property type="entry name" value="Redoxin"/>
</dbReference>
<dbReference type="InterPro" id="IPR018219">
    <property type="entry name" value="Tpx_CS"/>
</dbReference>
<organism evidence="8 9">
    <name type="scientific">Dysgonomonas alginatilytica</name>
    <dbReference type="NCBI Taxonomy" id="1605892"/>
    <lineage>
        <taxon>Bacteria</taxon>
        <taxon>Pseudomonadati</taxon>
        <taxon>Bacteroidota</taxon>
        <taxon>Bacteroidia</taxon>
        <taxon>Bacteroidales</taxon>
        <taxon>Dysgonomonadaceae</taxon>
        <taxon>Dysgonomonas</taxon>
    </lineage>
</organism>
<name>A0A2V3PRP6_9BACT</name>
<dbReference type="PROSITE" id="PS01265">
    <property type="entry name" value="TPX"/>
    <property type="match status" value="1"/>
</dbReference>
<dbReference type="OrthoDB" id="9781543at2"/>
<dbReference type="PANTHER" id="PTHR43110">
    <property type="entry name" value="THIOL PEROXIDASE"/>
    <property type="match status" value="1"/>
</dbReference>
<evidence type="ECO:0000313" key="8">
    <source>
        <dbReference type="EMBL" id="PXV65055.1"/>
    </source>
</evidence>
<dbReference type="InterPro" id="IPR002065">
    <property type="entry name" value="TPX"/>
</dbReference>
<evidence type="ECO:0000256" key="3">
    <source>
        <dbReference type="ARBA" id="ARBA00023002"/>
    </source>
</evidence>
<feature type="active site" description="Cysteine sulfenic acid (-SOH) intermediate" evidence="6">
    <location>
        <position position="60"/>
    </location>
</feature>
<dbReference type="NCBIfam" id="NF001808">
    <property type="entry name" value="PRK00522.1"/>
    <property type="match status" value="1"/>
</dbReference>
<reference evidence="8 9" key="1">
    <citation type="submission" date="2018-03" db="EMBL/GenBank/DDBJ databases">
        <title>Genomic Encyclopedia of Archaeal and Bacterial Type Strains, Phase II (KMG-II): from individual species to whole genera.</title>
        <authorList>
            <person name="Goeker M."/>
        </authorList>
    </citation>
    <scope>NUCLEOTIDE SEQUENCE [LARGE SCALE GENOMIC DNA]</scope>
    <source>
        <strain evidence="8 9">DSM 100214</strain>
    </source>
</reference>
<accession>A0A2V3PRP6</accession>
<comment type="similarity">
    <text evidence="6">Belongs to the peroxiredoxin family. Tpx subfamily.</text>
</comment>
<evidence type="ECO:0000313" key="9">
    <source>
        <dbReference type="Proteomes" id="UP000247973"/>
    </source>
</evidence>
<feature type="disulfide bond" description="Redox-active" evidence="6">
    <location>
        <begin position="60"/>
        <end position="94"/>
    </location>
</feature>
<dbReference type="InterPro" id="IPR013766">
    <property type="entry name" value="Thioredoxin_domain"/>
</dbReference>
<dbReference type="InterPro" id="IPR036249">
    <property type="entry name" value="Thioredoxin-like_sf"/>
</dbReference>
<dbReference type="PROSITE" id="PS51352">
    <property type="entry name" value="THIOREDOXIN_2"/>
    <property type="match status" value="1"/>
</dbReference>
<dbReference type="EC" id="1.11.1.24" evidence="6"/>
<dbReference type="PANTHER" id="PTHR43110:SF1">
    <property type="entry name" value="THIOL PEROXIDASE"/>
    <property type="match status" value="1"/>
</dbReference>
<protein>
    <recommendedName>
        <fullName evidence="6">Thiol peroxidase</fullName>
        <shortName evidence="6">Tpx</shortName>
        <ecNumber evidence="6">1.11.1.24</ecNumber>
    </recommendedName>
    <alternativeName>
        <fullName evidence="6">Peroxiredoxin tpx</fullName>
        <shortName evidence="6">Prx</shortName>
    </alternativeName>
    <alternativeName>
        <fullName evidence="6">Thioredoxin peroxidase</fullName>
    </alternativeName>
    <alternativeName>
        <fullName evidence="6">Thioredoxin-dependent peroxiredoxin</fullName>
    </alternativeName>
</protein>
<dbReference type="CDD" id="cd03014">
    <property type="entry name" value="PRX_Atyp2cys"/>
    <property type="match status" value="1"/>
</dbReference>
<keyword evidence="1 6" id="KW-0575">Peroxidase</keyword>
<dbReference type="InterPro" id="IPR050455">
    <property type="entry name" value="Tpx_Peroxidase_subfamily"/>
</dbReference>
<proteinExistence type="inferred from homology"/>
<dbReference type="Gene3D" id="3.40.30.10">
    <property type="entry name" value="Glutaredoxin"/>
    <property type="match status" value="1"/>
</dbReference>
<dbReference type="EMBL" id="QICL01000008">
    <property type="protein sequence ID" value="PXV65055.1"/>
    <property type="molecule type" value="Genomic_DNA"/>
</dbReference>
<feature type="domain" description="Thioredoxin" evidence="7">
    <location>
        <begin position="18"/>
        <end position="166"/>
    </location>
</feature>
<evidence type="ECO:0000256" key="2">
    <source>
        <dbReference type="ARBA" id="ARBA00022862"/>
    </source>
</evidence>
<keyword evidence="9" id="KW-1185">Reference proteome</keyword>
<dbReference type="AlphaFoldDB" id="A0A2V3PRP6"/>
<evidence type="ECO:0000256" key="4">
    <source>
        <dbReference type="ARBA" id="ARBA00023157"/>
    </source>
</evidence>
<dbReference type="Pfam" id="PF08534">
    <property type="entry name" value="Redoxin"/>
    <property type="match status" value="1"/>
</dbReference>
<evidence type="ECO:0000256" key="5">
    <source>
        <dbReference type="ARBA" id="ARBA00023284"/>
    </source>
</evidence>
<dbReference type="GO" id="GO:0008379">
    <property type="term" value="F:thioredoxin peroxidase activity"/>
    <property type="evidence" value="ECO:0007669"/>
    <property type="project" value="UniProtKB-UniRule"/>
</dbReference>
<keyword evidence="4 6" id="KW-1015">Disulfide bond</keyword>
<evidence type="ECO:0000256" key="1">
    <source>
        <dbReference type="ARBA" id="ARBA00022559"/>
    </source>
</evidence>
<sequence>MSQITLGGQAVNTIGNLPSVKSKAPAFTLVKQDLSELSLSDLKGKNVILNIFPSLDTSTCAASVRKFNKGAASLSNTVILAVSADLPFAAGRFCTTEGIENVIPVSVFRDQAFARDYGVLLVDGPLKGLLARSLVVVNAEGEVVYTELVPEIKDEPNYEAALAILK</sequence>
<comment type="miscellaneous">
    <text evidence="6">The active site is a conserved redox-active cysteine residue, the peroxidatic cysteine (C(P)), which makes the nucleophilic attack on the peroxide substrate. The peroxide oxidizes the C(P)-SH to cysteine sulfenic acid (C(P)-SOH), which then reacts with another cysteine residue, the resolving cysteine (C(R)), to form a disulfide bridge. The disulfide is subsequently reduced by an appropriate electron donor to complete the catalytic cycle. In this atypical 2-Cys peroxiredoxin, C(R) is present in the same subunit to form an intramolecular disulfide. The disulfide is subsequently reduced by thioredoxin.</text>
</comment>
<comment type="function">
    <text evidence="6">Thiol-specific peroxidase that catalyzes the reduction of hydrogen peroxide and organic hydroperoxides to water and alcohols, respectively. Plays a role in cell protection against oxidative stress by detoxifying peroxides.</text>
</comment>
<keyword evidence="3 6" id="KW-0560">Oxidoreductase</keyword>
<dbReference type="HAMAP" id="MF_00269">
    <property type="entry name" value="Tpx"/>
    <property type="match status" value="1"/>
</dbReference>
<dbReference type="SUPFAM" id="SSF52833">
    <property type="entry name" value="Thioredoxin-like"/>
    <property type="match status" value="1"/>
</dbReference>
<evidence type="ECO:0000259" key="7">
    <source>
        <dbReference type="PROSITE" id="PS51352"/>
    </source>
</evidence>
<evidence type="ECO:0000256" key="6">
    <source>
        <dbReference type="HAMAP-Rule" id="MF_00269"/>
    </source>
</evidence>
<dbReference type="Proteomes" id="UP000247973">
    <property type="component" value="Unassembled WGS sequence"/>
</dbReference>
<gene>
    <name evidence="6" type="primary">tpx</name>
    <name evidence="8" type="ORF">CLV62_10853</name>
</gene>
<keyword evidence="5 6" id="KW-0676">Redox-active center</keyword>
<dbReference type="RefSeq" id="WP_110310330.1">
    <property type="nucleotide sequence ID" value="NZ_QICL01000008.1"/>
</dbReference>
<comment type="catalytic activity">
    <reaction evidence="6">
        <text>a hydroperoxide + [thioredoxin]-dithiol = an alcohol + [thioredoxin]-disulfide + H2O</text>
        <dbReference type="Rhea" id="RHEA:62620"/>
        <dbReference type="Rhea" id="RHEA-COMP:10698"/>
        <dbReference type="Rhea" id="RHEA-COMP:10700"/>
        <dbReference type="ChEBI" id="CHEBI:15377"/>
        <dbReference type="ChEBI" id="CHEBI:29950"/>
        <dbReference type="ChEBI" id="CHEBI:30879"/>
        <dbReference type="ChEBI" id="CHEBI:35924"/>
        <dbReference type="ChEBI" id="CHEBI:50058"/>
        <dbReference type="EC" id="1.11.1.24"/>
    </reaction>
</comment>
<comment type="caution">
    <text evidence="8">The sequence shown here is derived from an EMBL/GenBank/DDBJ whole genome shotgun (WGS) entry which is preliminary data.</text>
</comment>
<keyword evidence="2 6" id="KW-0049">Antioxidant</keyword>